<dbReference type="Proteomes" id="UP000821866">
    <property type="component" value="Chromosome 10"/>
</dbReference>
<dbReference type="InterPro" id="IPR000717">
    <property type="entry name" value="PCI_dom"/>
</dbReference>
<keyword evidence="2" id="KW-0732">Signal</keyword>
<feature type="compositionally biased region" description="Basic residues" evidence="1">
    <location>
        <begin position="55"/>
        <end position="72"/>
    </location>
</feature>
<feature type="region of interest" description="Disordered" evidence="1">
    <location>
        <begin position="18"/>
        <end position="72"/>
    </location>
</feature>
<accession>A0A9J6ET24</accession>
<dbReference type="VEuPathDB" id="VectorBase:LOC119180160"/>
<dbReference type="PANTHER" id="PTHR12436:SF4">
    <property type="entry name" value="LEUKOCYTE RECEPTOR CLUSTER MEMBER 8"/>
    <property type="match status" value="1"/>
</dbReference>
<feature type="domain" description="PCI" evidence="3">
    <location>
        <begin position="230"/>
        <end position="393"/>
    </location>
</feature>
<name>A0A9J6ET24_RHIMP</name>
<gene>
    <name evidence="4" type="ORF">HPB51_009911</name>
</gene>
<dbReference type="AlphaFoldDB" id="A0A9J6ET24"/>
<feature type="compositionally biased region" description="Low complexity" evidence="1">
    <location>
        <begin position="18"/>
        <end position="28"/>
    </location>
</feature>
<dbReference type="PROSITE" id="PS50250">
    <property type="entry name" value="PCI"/>
    <property type="match status" value="1"/>
</dbReference>
<evidence type="ECO:0000256" key="2">
    <source>
        <dbReference type="SAM" id="SignalP"/>
    </source>
</evidence>
<sequence length="393" mass="44273">MSLTIVLQSVCSLWCCSSSVESSPSPEVTRTSKKALNSSVSSYTHGGNNSNANGGKKKSGQGNRKANKKQKKLLQQQQMIQFQVEEDMATTEKLQKRAARFQSEISAGRKKRPFSLVLSINAGPSLGPSSGDGDADLDWESFPVVGTCQELEKQYLRLTSAPDPSTIRPVEVLRESLDMVKEQWLRKQDYHYACDQLKSIRQDLTVQCVRDPFTVQVYETHARIALEKGDHEEFNQCQTQLKTLYQDLHCGNPLEFLGYRILYNVFARNTLELKTILAHLSSSEKTDEVVRHALAVCHAWSLGNYARFFKLYERPPKMSGYLMDWFAVRERRNALKAMVKAYRPVLPVEYIERTLGFSDREDVLAFLAELNVTLAEDGASVDCKESLAAVLAA</sequence>
<evidence type="ECO:0000313" key="5">
    <source>
        <dbReference type="Proteomes" id="UP000821866"/>
    </source>
</evidence>
<dbReference type="InterPro" id="IPR045107">
    <property type="entry name" value="SAC3/GANP/THP3"/>
</dbReference>
<feature type="signal peptide" evidence="2">
    <location>
        <begin position="1"/>
        <end position="22"/>
    </location>
</feature>
<evidence type="ECO:0000259" key="3">
    <source>
        <dbReference type="PROSITE" id="PS50250"/>
    </source>
</evidence>
<dbReference type="GO" id="GO:0005634">
    <property type="term" value="C:nucleus"/>
    <property type="evidence" value="ECO:0007669"/>
    <property type="project" value="TreeGrafter"/>
</dbReference>
<organism evidence="4 5">
    <name type="scientific">Rhipicephalus microplus</name>
    <name type="common">Cattle tick</name>
    <name type="synonym">Boophilus microplus</name>
    <dbReference type="NCBI Taxonomy" id="6941"/>
    <lineage>
        <taxon>Eukaryota</taxon>
        <taxon>Metazoa</taxon>
        <taxon>Ecdysozoa</taxon>
        <taxon>Arthropoda</taxon>
        <taxon>Chelicerata</taxon>
        <taxon>Arachnida</taxon>
        <taxon>Acari</taxon>
        <taxon>Parasitiformes</taxon>
        <taxon>Ixodida</taxon>
        <taxon>Ixodoidea</taxon>
        <taxon>Ixodidae</taxon>
        <taxon>Rhipicephalinae</taxon>
        <taxon>Rhipicephalus</taxon>
        <taxon>Boophilus</taxon>
    </lineage>
</organism>
<evidence type="ECO:0000256" key="1">
    <source>
        <dbReference type="SAM" id="MobiDB-lite"/>
    </source>
</evidence>
<dbReference type="Gene3D" id="1.25.40.990">
    <property type="match status" value="1"/>
</dbReference>
<dbReference type="PANTHER" id="PTHR12436">
    <property type="entry name" value="80 KDA MCM3-ASSOCIATED PROTEIN"/>
    <property type="match status" value="1"/>
</dbReference>
<dbReference type="FunFam" id="1.25.40.990:FF:000010">
    <property type="entry name" value="Leukocyte receptor cluster member"/>
    <property type="match status" value="1"/>
</dbReference>
<dbReference type="InterPro" id="IPR005062">
    <property type="entry name" value="SAC3/GANP/THP3_conserved"/>
</dbReference>
<reference evidence="4" key="2">
    <citation type="submission" date="2021-09" db="EMBL/GenBank/DDBJ databases">
        <authorList>
            <person name="Jia N."/>
            <person name="Wang J."/>
            <person name="Shi W."/>
            <person name="Du L."/>
            <person name="Sun Y."/>
            <person name="Zhan W."/>
            <person name="Jiang J."/>
            <person name="Wang Q."/>
            <person name="Zhang B."/>
            <person name="Ji P."/>
            <person name="Sakyi L.B."/>
            <person name="Cui X."/>
            <person name="Yuan T."/>
            <person name="Jiang B."/>
            <person name="Yang W."/>
            <person name="Lam T.T.-Y."/>
            <person name="Chang Q."/>
            <person name="Ding S."/>
            <person name="Wang X."/>
            <person name="Zhu J."/>
            <person name="Ruan X."/>
            <person name="Zhao L."/>
            <person name="Wei J."/>
            <person name="Que T."/>
            <person name="Du C."/>
            <person name="Cheng J."/>
            <person name="Dai P."/>
            <person name="Han X."/>
            <person name="Huang E."/>
            <person name="Gao Y."/>
            <person name="Liu J."/>
            <person name="Shao H."/>
            <person name="Ye R."/>
            <person name="Li L."/>
            <person name="Wei W."/>
            <person name="Wang X."/>
            <person name="Wang C."/>
            <person name="Huo Q."/>
            <person name="Li W."/>
            <person name="Guo W."/>
            <person name="Chen H."/>
            <person name="Chen S."/>
            <person name="Zhou L."/>
            <person name="Zhou L."/>
            <person name="Ni X."/>
            <person name="Tian J."/>
            <person name="Zhou Y."/>
            <person name="Sheng Y."/>
            <person name="Liu T."/>
            <person name="Pan Y."/>
            <person name="Xia L."/>
            <person name="Li J."/>
            <person name="Zhao F."/>
            <person name="Cao W."/>
        </authorList>
    </citation>
    <scope>NUCLEOTIDE SEQUENCE</scope>
    <source>
        <strain evidence="4">Rmic-2018</strain>
        <tissue evidence="4">Larvae</tissue>
    </source>
</reference>
<evidence type="ECO:0000313" key="4">
    <source>
        <dbReference type="EMBL" id="KAH8037356.1"/>
    </source>
</evidence>
<keyword evidence="5" id="KW-1185">Reference proteome</keyword>
<feature type="chain" id="PRO_5039891512" description="PCI domain-containing protein" evidence="2">
    <location>
        <begin position="23"/>
        <end position="393"/>
    </location>
</feature>
<reference evidence="4" key="1">
    <citation type="journal article" date="2020" name="Cell">
        <title>Large-Scale Comparative Analyses of Tick Genomes Elucidate Their Genetic Diversity and Vector Capacities.</title>
        <authorList>
            <consortium name="Tick Genome and Microbiome Consortium (TIGMIC)"/>
            <person name="Jia N."/>
            <person name="Wang J."/>
            <person name="Shi W."/>
            <person name="Du L."/>
            <person name="Sun Y."/>
            <person name="Zhan W."/>
            <person name="Jiang J.F."/>
            <person name="Wang Q."/>
            <person name="Zhang B."/>
            <person name="Ji P."/>
            <person name="Bell-Sakyi L."/>
            <person name="Cui X.M."/>
            <person name="Yuan T.T."/>
            <person name="Jiang B.G."/>
            <person name="Yang W.F."/>
            <person name="Lam T.T."/>
            <person name="Chang Q.C."/>
            <person name="Ding S.J."/>
            <person name="Wang X.J."/>
            <person name="Zhu J.G."/>
            <person name="Ruan X.D."/>
            <person name="Zhao L."/>
            <person name="Wei J.T."/>
            <person name="Ye R.Z."/>
            <person name="Que T.C."/>
            <person name="Du C.H."/>
            <person name="Zhou Y.H."/>
            <person name="Cheng J.X."/>
            <person name="Dai P.F."/>
            <person name="Guo W.B."/>
            <person name="Han X.H."/>
            <person name="Huang E.J."/>
            <person name="Li L.F."/>
            <person name="Wei W."/>
            <person name="Gao Y.C."/>
            <person name="Liu J.Z."/>
            <person name="Shao H.Z."/>
            <person name="Wang X."/>
            <person name="Wang C.C."/>
            <person name="Yang T.C."/>
            <person name="Huo Q.B."/>
            <person name="Li W."/>
            <person name="Chen H.Y."/>
            <person name="Chen S.E."/>
            <person name="Zhou L.G."/>
            <person name="Ni X.B."/>
            <person name="Tian J.H."/>
            <person name="Sheng Y."/>
            <person name="Liu T."/>
            <person name="Pan Y.S."/>
            <person name="Xia L.Y."/>
            <person name="Li J."/>
            <person name="Zhao F."/>
            <person name="Cao W.C."/>
        </authorList>
    </citation>
    <scope>NUCLEOTIDE SEQUENCE</scope>
    <source>
        <strain evidence="4">Rmic-2018</strain>
    </source>
</reference>
<feature type="compositionally biased region" description="Polar residues" evidence="1">
    <location>
        <begin position="34"/>
        <end position="45"/>
    </location>
</feature>
<protein>
    <recommendedName>
        <fullName evidence="3">PCI domain-containing protein</fullName>
    </recommendedName>
</protein>
<dbReference type="Pfam" id="PF03399">
    <property type="entry name" value="SAC3_GANP"/>
    <property type="match status" value="1"/>
</dbReference>
<proteinExistence type="predicted"/>
<comment type="caution">
    <text evidence="4">The sequence shown here is derived from an EMBL/GenBank/DDBJ whole genome shotgun (WGS) entry which is preliminary data.</text>
</comment>
<dbReference type="EMBL" id="JABSTU010000002">
    <property type="protein sequence ID" value="KAH8037356.1"/>
    <property type="molecule type" value="Genomic_DNA"/>
</dbReference>